<reference evidence="12" key="1">
    <citation type="submission" date="2012-09" db="EMBL/GenBank/DDBJ databases">
        <authorList>
            <person name="Martin A.A."/>
        </authorList>
    </citation>
    <scope>NUCLEOTIDE SEQUENCE</scope>
</reference>
<evidence type="ECO:0000256" key="3">
    <source>
        <dbReference type="ARBA" id="ARBA00022729"/>
    </source>
</evidence>
<dbReference type="GO" id="GO:0004383">
    <property type="term" value="F:guanylate cyclase activity"/>
    <property type="evidence" value="ECO:0007669"/>
    <property type="project" value="TreeGrafter"/>
</dbReference>
<dbReference type="Gene3D" id="3.40.50.2300">
    <property type="match status" value="1"/>
</dbReference>
<feature type="domain" description="Receptor ligand binding region" evidence="11">
    <location>
        <begin position="6"/>
        <end position="166"/>
    </location>
</feature>
<sequence>MEDLVAQRQLMISIAEEGMATTEYMWLLIQIRRNGFGESWKDRSEIPDGKDDLALQAARNFFVIDGIPLISSTEFVADVKAKMLQPPYNCTDCDDIDPATSQVVELADSMLLYAIALNRSIAAGLPNPTGHELVHFALGSFQGFSGLVTINKNLTRDAVFLVYGLDSNDQQIVLMRITEDMTNISTSLIQDMQPASVVWAHHGGSPPLNQPLCDYDGSACPPSFAEKYLDITLIAIIVAIAIVIVAVALLLRYRRMKYERLNELWKVPFTTLLKRNTKDVIEKGTVQMDWFFKYSLIRDISEVKVTFFGLEAIKKKEIRKQSDYLWLAPEHIRDPFLAPTEMGDIYRDFLFAGLPAGEAILLFG</sequence>
<evidence type="ECO:0000259" key="11">
    <source>
        <dbReference type="Pfam" id="PF01094"/>
    </source>
</evidence>
<dbReference type="WBParaSite" id="ACAC_0000259001-mRNA-1">
    <property type="protein sequence ID" value="ACAC_0000259001-mRNA-1"/>
    <property type="gene ID" value="ACAC_0000259001"/>
</dbReference>
<evidence type="ECO:0000256" key="7">
    <source>
        <dbReference type="ARBA" id="ARBA00023170"/>
    </source>
</evidence>
<evidence type="ECO:0000256" key="9">
    <source>
        <dbReference type="ARBA" id="ARBA00023239"/>
    </source>
</evidence>
<keyword evidence="9" id="KW-0456">Lyase</keyword>
<dbReference type="InterPro" id="IPR001170">
    <property type="entry name" value="ANPR/GUC"/>
</dbReference>
<protein>
    <submittedName>
        <fullName evidence="13">ANF_receptor domain-containing protein</fullName>
    </submittedName>
</protein>
<evidence type="ECO:0000256" key="6">
    <source>
        <dbReference type="ARBA" id="ARBA00023136"/>
    </source>
</evidence>
<dbReference type="CDD" id="cd06352">
    <property type="entry name" value="PBP1_NPR_GC-like"/>
    <property type="match status" value="1"/>
</dbReference>
<keyword evidence="12" id="KW-1185">Reference proteome</keyword>
<dbReference type="GO" id="GO:0005886">
    <property type="term" value="C:plasma membrane"/>
    <property type="evidence" value="ECO:0007669"/>
    <property type="project" value="TreeGrafter"/>
</dbReference>
<keyword evidence="4" id="KW-0547">Nucleotide-binding</keyword>
<dbReference type="InterPro" id="IPR001828">
    <property type="entry name" value="ANF_lig-bd_rcpt"/>
</dbReference>
<dbReference type="SUPFAM" id="SSF53822">
    <property type="entry name" value="Periplasmic binding protein-like I"/>
    <property type="match status" value="1"/>
</dbReference>
<evidence type="ECO:0000313" key="13">
    <source>
        <dbReference type="WBParaSite" id="ACAC_0000259001-mRNA-1"/>
    </source>
</evidence>
<dbReference type="GO" id="GO:0004016">
    <property type="term" value="F:adenylate cyclase activity"/>
    <property type="evidence" value="ECO:0007669"/>
    <property type="project" value="TreeGrafter"/>
</dbReference>
<dbReference type="AlphaFoldDB" id="A0A158P7I8"/>
<evidence type="ECO:0000256" key="5">
    <source>
        <dbReference type="ARBA" id="ARBA00022989"/>
    </source>
</evidence>
<dbReference type="GO" id="GO:0007168">
    <property type="term" value="P:receptor guanylyl cyclase signaling pathway"/>
    <property type="evidence" value="ECO:0007669"/>
    <property type="project" value="TreeGrafter"/>
</dbReference>
<name>A0A158P7I8_ANGCA</name>
<organism evidence="12 13">
    <name type="scientific">Angiostrongylus cantonensis</name>
    <name type="common">Rat lungworm</name>
    <dbReference type="NCBI Taxonomy" id="6313"/>
    <lineage>
        <taxon>Eukaryota</taxon>
        <taxon>Metazoa</taxon>
        <taxon>Ecdysozoa</taxon>
        <taxon>Nematoda</taxon>
        <taxon>Chromadorea</taxon>
        <taxon>Rhabditida</taxon>
        <taxon>Rhabditina</taxon>
        <taxon>Rhabditomorpha</taxon>
        <taxon>Strongyloidea</taxon>
        <taxon>Metastrongylidae</taxon>
        <taxon>Angiostrongylus</taxon>
    </lineage>
</organism>
<keyword evidence="5 10" id="KW-1133">Transmembrane helix</keyword>
<evidence type="ECO:0000313" key="12">
    <source>
        <dbReference type="Proteomes" id="UP000035642"/>
    </source>
</evidence>
<dbReference type="PANTHER" id="PTHR11920:SF493">
    <property type="entry name" value="RECEPTOR-TYPE GUANYLATE CYCLASE GCY-22"/>
    <property type="match status" value="1"/>
</dbReference>
<keyword evidence="8" id="KW-0325">Glycoprotein</keyword>
<evidence type="ECO:0000256" key="10">
    <source>
        <dbReference type="SAM" id="Phobius"/>
    </source>
</evidence>
<evidence type="ECO:0000256" key="2">
    <source>
        <dbReference type="ARBA" id="ARBA00022692"/>
    </source>
</evidence>
<dbReference type="InterPro" id="IPR028082">
    <property type="entry name" value="Peripla_BP_I"/>
</dbReference>
<dbReference type="STRING" id="6313.A0A158P7I8"/>
<evidence type="ECO:0000256" key="1">
    <source>
        <dbReference type="ARBA" id="ARBA00004479"/>
    </source>
</evidence>
<comment type="subcellular location">
    <subcellularLocation>
        <location evidence="1">Membrane</location>
        <topology evidence="1">Single-pass type I membrane protein</topology>
    </subcellularLocation>
</comment>
<dbReference type="Pfam" id="PF01094">
    <property type="entry name" value="ANF_receptor"/>
    <property type="match status" value="1"/>
</dbReference>
<dbReference type="Proteomes" id="UP000035642">
    <property type="component" value="Unassembled WGS sequence"/>
</dbReference>
<accession>A0A158P7I8</accession>
<evidence type="ECO:0000256" key="4">
    <source>
        <dbReference type="ARBA" id="ARBA00022741"/>
    </source>
</evidence>
<keyword evidence="3" id="KW-0732">Signal</keyword>
<keyword evidence="6 10" id="KW-0472">Membrane</keyword>
<evidence type="ECO:0000256" key="8">
    <source>
        <dbReference type="ARBA" id="ARBA00023180"/>
    </source>
</evidence>
<dbReference type="PANTHER" id="PTHR11920">
    <property type="entry name" value="GUANYLYL CYCLASE"/>
    <property type="match status" value="1"/>
</dbReference>
<dbReference type="GO" id="GO:0000166">
    <property type="term" value="F:nucleotide binding"/>
    <property type="evidence" value="ECO:0007669"/>
    <property type="project" value="UniProtKB-KW"/>
</dbReference>
<reference evidence="13" key="2">
    <citation type="submission" date="2016-04" db="UniProtKB">
        <authorList>
            <consortium name="WormBaseParasite"/>
        </authorList>
    </citation>
    <scope>IDENTIFICATION</scope>
</reference>
<proteinExistence type="predicted"/>
<feature type="transmembrane region" description="Helical" evidence="10">
    <location>
        <begin position="228"/>
        <end position="251"/>
    </location>
</feature>
<dbReference type="InterPro" id="IPR050401">
    <property type="entry name" value="Cyclic_nucleotide_synthase"/>
</dbReference>
<keyword evidence="2 10" id="KW-0812">Transmembrane</keyword>
<keyword evidence="7" id="KW-0675">Receptor</keyword>
<dbReference type="PRINTS" id="PR00255">
    <property type="entry name" value="NATPEPTIDER"/>
</dbReference>
<dbReference type="GO" id="GO:0001653">
    <property type="term" value="F:peptide receptor activity"/>
    <property type="evidence" value="ECO:0007669"/>
    <property type="project" value="TreeGrafter"/>
</dbReference>